<evidence type="ECO:0000256" key="1">
    <source>
        <dbReference type="PROSITE-ProRule" id="PRU00339"/>
    </source>
</evidence>
<evidence type="ECO:0000313" key="3">
    <source>
        <dbReference type="Proteomes" id="UP001059480"/>
    </source>
</evidence>
<evidence type="ECO:0000313" key="2">
    <source>
        <dbReference type="EMBL" id="MCQ9209883.1"/>
    </source>
</evidence>
<dbReference type="Gene3D" id="1.25.40.10">
    <property type="entry name" value="Tetratricopeptide repeat domain"/>
    <property type="match status" value="2"/>
</dbReference>
<dbReference type="PANTHER" id="PTHR12558:SF13">
    <property type="entry name" value="CELL DIVISION CYCLE PROTEIN 27 HOMOLOG"/>
    <property type="match status" value="1"/>
</dbReference>
<evidence type="ECO:0008006" key="4">
    <source>
        <dbReference type="Google" id="ProtNLM"/>
    </source>
</evidence>
<reference evidence="2" key="2">
    <citation type="journal article" date="2023" name="Curr. Microbiol.">
        <title>Granulicatella seriolae sp. nov., a Novel Facultative Anaerobe Isolated from Yellowtail Marine Fish.</title>
        <authorList>
            <person name="Lee M."/>
            <person name="Choi Y.J."/>
            <person name="Farooq A."/>
            <person name="Jeong J.B."/>
            <person name="Jung M.Y."/>
        </authorList>
    </citation>
    <scope>NUCLEOTIDE SEQUENCE</scope>
    <source>
        <strain evidence="2">S8</strain>
    </source>
</reference>
<dbReference type="SUPFAM" id="SSF48452">
    <property type="entry name" value="TPR-like"/>
    <property type="match status" value="2"/>
</dbReference>
<dbReference type="Pfam" id="PF14559">
    <property type="entry name" value="TPR_19"/>
    <property type="match status" value="2"/>
</dbReference>
<dbReference type="InterPro" id="IPR011990">
    <property type="entry name" value="TPR-like_helical_dom_sf"/>
</dbReference>
<protein>
    <recommendedName>
        <fullName evidence="4">Tetratricopeptide repeat protein</fullName>
    </recommendedName>
</protein>
<dbReference type="InterPro" id="IPR019734">
    <property type="entry name" value="TPR_rpt"/>
</dbReference>
<dbReference type="PANTHER" id="PTHR12558">
    <property type="entry name" value="CELL DIVISION CYCLE 16,23,27"/>
    <property type="match status" value="1"/>
</dbReference>
<keyword evidence="3" id="KW-1185">Reference proteome</keyword>
<dbReference type="SMART" id="SM00028">
    <property type="entry name" value="TPR"/>
    <property type="match status" value="5"/>
</dbReference>
<sequence length="426" mass="49356">MNTITEQIQESMEVQDIEKVYQLYHNFFEEFDASKQMDQLIDLADYSYEIGFYEESRRAYTLLASLEPQESMWTIRLAELFINEGEFDQALSLLFDIPDTDPNYPAVLVAQSAIYLQQGYEDVAERKLLQAKELAPDEPQVNFYLGLFLLEMGQISRAITFLKDYIALEQDSPGHNEAFQRLIQAYLIEEDYQAVEELIEDLNLDQLYPNLLVDLAQGYLQQKNYEKALEVYSHMLMQEPDSLDALHGLAIIANLQRNFEKSNETIEEIIKLSPFSALAYDIQSKNYYALGNIEAAIQAAKKAMDMDPESVDTVIEYIMLLMKYDDFETALATIEVTLQANIFDPMLLYLQAQAYEAVEDYSAAYESYQEAEEYLKDSIDFIKSYTKFLREEGEIQKAKALLDHALILEPLNQEILDLRQQLFEEE</sequence>
<dbReference type="PROSITE" id="PS50005">
    <property type="entry name" value="TPR"/>
    <property type="match status" value="2"/>
</dbReference>
<feature type="repeat" description="TPR" evidence="1">
    <location>
        <begin position="277"/>
        <end position="310"/>
    </location>
</feature>
<dbReference type="RefSeq" id="WP_256944990.1">
    <property type="nucleotide sequence ID" value="NZ_JANHNZ010000003.1"/>
</dbReference>
<comment type="caution">
    <text evidence="2">The sequence shown here is derived from an EMBL/GenBank/DDBJ whole genome shotgun (WGS) entry which is preliminary data.</text>
</comment>
<dbReference type="EMBL" id="JANHNZ010000003">
    <property type="protein sequence ID" value="MCQ9209883.1"/>
    <property type="molecule type" value="Genomic_DNA"/>
</dbReference>
<accession>A0ABT1WNY9</accession>
<gene>
    <name evidence="2" type="ORF">NPA36_04895</name>
</gene>
<feature type="repeat" description="TPR" evidence="1">
    <location>
        <begin position="209"/>
        <end position="242"/>
    </location>
</feature>
<dbReference type="Proteomes" id="UP001059480">
    <property type="component" value="Unassembled WGS sequence"/>
</dbReference>
<proteinExistence type="predicted"/>
<reference evidence="2" key="1">
    <citation type="submission" date="2022-07" db="EMBL/GenBank/DDBJ databases">
        <authorList>
            <person name="Jung M.-Y."/>
            <person name="Lee M."/>
        </authorList>
    </citation>
    <scope>NUCLEOTIDE SEQUENCE</scope>
    <source>
        <strain evidence="2">S8</strain>
    </source>
</reference>
<organism evidence="2 3">
    <name type="scientific">Granulicatella seriolae</name>
    <dbReference type="NCBI Taxonomy" id="2967226"/>
    <lineage>
        <taxon>Bacteria</taxon>
        <taxon>Bacillati</taxon>
        <taxon>Bacillota</taxon>
        <taxon>Bacilli</taxon>
        <taxon>Lactobacillales</taxon>
        <taxon>Carnobacteriaceae</taxon>
        <taxon>Granulicatella</taxon>
    </lineage>
</organism>
<reference evidence="2" key="3">
    <citation type="journal article" date="2023" name="Microbiol. Resour. Announc.">
        <title>Draft Genome Sequence of Granulicatella sp. Strain S8, Isolated from a Marine Fish, Seriola quinqueradiata.</title>
        <authorList>
            <person name="Lee M."/>
            <person name="Farooq A."/>
            <person name="Jeong J.B."/>
            <person name="Jung M.Y."/>
        </authorList>
    </citation>
    <scope>NUCLEOTIDE SEQUENCE</scope>
    <source>
        <strain evidence="2">S8</strain>
    </source>
</reference>
<keyword evidence="1" id="KW-0802">TPR repeat</keyword>
<dbReference type="SUPFAM" id="SSF81901">
    <property type="entry name" value="HCP-like"/>
    <property type="match status" value="1"/>
</dbReference>
<name>A0ABT1WNY9_9LACT</name>